<accession>A0A7J0DJ83</accession>
<keyword evidence="2" id="KW-1185">Reference proteome</keyword>
<evidence type="ECO:0000313" key="2">
    <source>
        <dbReference type="Proteomes" id="UP000585474"/>
    </source>
</evidence>
<reference evidence="2" key="1">
    <citation type="submission" date="2019-07" db="EMBL/GenBank/DDBJ databases">
        <title>De Novo Assembly of kiwifruit Actinidia rufa.</title>
        <authorList>
            <person name="Sugita-Konishi S."/>
            <person name="Sato K."/>
            <person name="Mori E."/>
            <person name="Abe Y."/>
            <person name="Kisaki G."/>
            <person name="Hamano K."/>
            <person name="Suezawa K."/>
            <person name="Otani M."/>
            <person name="Fukuda T."/>
            <person name="Manabe T."/>
            <person name="Gomi K."/>
            <person name="Tabuchi M."/>
            <person name="Akimitsu K."/>
            <person name="Kataoka I."/>
        </authorList>
    </citation>
    <scope>NUCLEOTIDE SEQUENCE [LARGE SCALE GENOMIC DNA]</scope>
    <source>
        <strain evidence="2">cv. Fuchu</strain>
    </source>
</reference>
<evidence type="ECO:0000313" key="1">
    <source>
        <dbReference type="EMBL" id="GFS36306.1"/>
    </source>
</evidence>
<dbReference type="EMBL" id="BJWL01000248">
    <property type="protein sequence ID" value="GFS36306.1"/>
    <property type="molecule type" value="Genomic_DNA"/>
</dbReference>
<comment type="caution">
    <text evidence="1">The sequence shown here is derived from an EMBL/GenBank/DDBJ whole genome shotgun (WGS) entry which is preliminary data.</text>
</comment>
<name>A0A7J0DJ83_9ERIC</name>
<gene>
    <name evidence="1" type="ORF">Acr_00g0045260</name>
</gene>
<protein>
    <submittedName>
        <fullName evidence="1">Uncharacterized protein</fullName>
    </submittedName>
</protein>
<organism evidence="1 2">
    <name type="scientific">Actinidia rufa</name>
    <dbReference type="NCBI Taxonomy" id="165716"/>
    <lineage>
        <taxon>Eukaryota</taxon>
        <taxon>Viridiplantae</taxon>
        <taxon>Streptophyta</taxon>
        <taxon>Embryophyta</taxon>
        <taxon>Tracheophyta</taxon>
        <taxon>Spermatophyta</taxon>
        <taxon>Magnoliopsida</taxon>
        <taxon>eudicotyledons</taxon>
        <taxon>Gunneridae</taxon>
        <taxon>Pentapetalae</taxon>
        <taxon>asterids</taxon>
        <taxon>Ericales</taxon>
        <taxon>Actinidiaceae</taxon>
        <taxon>Actinidia</taxon>
    </lineage>
</organism>
<proteinExistence type="predicted"/>
<sequence length="70" mass="7447">MSNLHLGVAPPSSQLRSHVVDLEPSNDETLPTTTDVPSFSIAYPIAANPTEASTTKIVDAIDALFTHMNV</sequence>
<dbReference type="Proteomes" id="UP000585474">
    <property type="component" value="Unassembled WGS sequence"/>
</dbReference>
<dbReference type="AlphaFoldDB" id="A0A7J0DJ83"/>